<dbReference type="GO" id="GO:0016747">
    <property type="term" value="F:acyltransferase activity, transferring groups other than amino-acyl groups"/>
    <property type="evidence" value="ECO:0007669"/>
    <property type="project" value="InterPro"/>
</dbReference>
<dbReference type="PANTHER" id="PTHR43792:SF1">
    <property type="entry name" value="N-ACETYLTRANSFERASE DOMAIN-CONTAINING PROTEIN"/>
    <property type="match status" value="1"/>
</dbReference>
<reference evidence="2" key="1">
    <citation type="submission" date="2022-06" db="EMBL/GenBank/DDBJ databases">
        <title>Aquibacillus sp. a new bacterium isolated from soil saline samples.</title>
        <authorList>
            <person name="Galisteo C."/>
            <person name="De La Haba R."/>
            <person name="Sanchez-Porro C."/>
            <person name="Ventosa A."/>
        </authorList>
    </citation>
    <scope>NUCLEOTIDE SEQUENCE</scope>
    <source>
        <strain evidence="2">3ASR75-54</strain>
    </source>
</reference>
<dbReference type="SUPFAM" id="SSF55729">
    <property type="entry name" value="Acyl-CoA N-acyltransferases (Nat)"/>
    <property type="match status" value="1"/>
</dbReference>
<evidence type="ECO:0000313" key="2">
    <source>
        <dbReference type="EMBL" id="MDC3418526.1"/>
    </source>
</evidence>
<dbReference type="PANTHER" id="PTHR43792">
    <property type="entry name" value="GNAT FAMILY, PUTATIVE (AFU_ORTHOLOGUE AFUA_3G00765)-RELATED-RELATED"/>
    <property type="match status" value="1"/>
</dbReference>
<dbReference type="Pfam" id="PF13302">
    <property type="entry name" value="Acetyltransf_3"/>
    <property type="match status" value="1"/>
</dbReference>
<comment type="caution">
    <text evidence="2">The sequence shown here is derived from an EMBL/GenBank/DDBJ whole genome shotgun (WGS) entry which is preliminary data.</text>
</comment>
<sequence length="173" mass="19923">MNRQRGRKVLKTNRLNIRKMIESDKTNLLKIFSDPVAMEFYPDTKNEEETIRWINWTINNYDKFGVGLWVVESLKTGQFLGQCGIVPQKVDGEVQMEIGYTFIRQFWGNGYATEAAVACKDYGFSVLKLPRLISLIDPLNKASIKVAKRMGMTFEKSIEKWGKTIAIYAIDNK</sequence>
<organism evidence="2 3">
    <name type="scientific">Aquibacillus salsiterrae</name>
    <dbReference type="NCBI Taxonomy" id="2950439"/>
    <lineage>
        <taxon>Bacteria</taxon>
        <taxon>Bacillati</taxon>
        <taxon>Bacillota</taxon>
        <taxon>Bacilli</taxon>
        <taxon>Bacillales</taxon>
        <taxon>Bacillaceae</taxon>
        <taxon>Aquibacillus</taxon>
    </lineage>
</organism>
<name>A0A9X4AG31_9BACI</name>
<dbReference type="InterPro" id="IPR051531">
    <property type="entry name" value="N-acetyltransferase"/>
</dbReference>
<protein>
    <submittedName>
        <fullName evidence="2">GNAT family N-acetyltransferase</fullName>
    </submittedName>
</protein>
<dbReference type="EMBL" id="JAMQKC010000030">
    <property type="protein sequence ID" value="MDC3418526.1"/>
    <property type="molecule type" value="Genomic_DNA"/>
</dbReference>
<dbReference type="AlphaFoldDB" id="A0A9X4AG31"/>
<dbReference type="Gene3D" id="3.40.630.30">
    <property type="match status" value="1"/>
</dbReference>
<feature type="domain" description="N-acetyltransferase" evidence="1">
    <location>
        <begin position="15"/>
        <end position="173"/>
    </location>
</feature>
<dbReference type="PROSITE" id="PS51186">
    <property type="entry name" value="GNAT"/>
    <property type="match status" value="1"/>
</dbReference>
<dbReference type="InterPro" id="IPR016181">
    <property type="entry name" value="Acyl_CoA_acyltransferase"/>
</dbReference>
<dbReference type="InterPro" id="IPR000182">
    <property type="entry name" value="GNAT_dom"/>
</dbReference>
<evidence type="ECO:0000313" key="3">
    <source>
        <dbReference type="Proteomes" id="UP001145069"/>
    </source>
</evidence>
<proteinExistence type="predicted"/>
<keyword evidence="3" id="KW-1185">Reference proteome</keyword>
<dbReference type="Proteomes" id="UP001145069">
    <property type="component" value="Unassembled WGS sequence"/>
</dbReference>
<gene>
    <name evidence="2" type="ORF">NC799_16830</name>
</gene>
<accession>A0A9X4AG31</accession>
<evidence type="ECO:0000259" key="1">
    <source>
        <dbReference type="PROSITE" id="PS51186"/>
    </source>
</evidence>